<gene>
    <name evidence="1" type="ORF">OCBIM_22001641mg</name>
</gene>
<name>A0A0L8HZ84_OCTBM</name>
<accession>A0A0L8HZ84</accession>
<evidence type="ECO:0000313" key="1">
    <source>
        <dbReference type="EMBL" id="KOF94496.1"/>
    </source>
</evidence>
<protein>
    <submittedName>
        <fullName evidence="1">Uncharacterized protein</fullName>
    </submittedName>
</protein>
<dbReference type="EMBL" id="KQ416950">
    <property type="protein sequence ID" value="KOF94496.1"/>
    <property type="molecule type" value="Genomic_DNA"/>
</dbReference>
<reference evidence="1" key="1">
    <citation type="submission" date="2015-07" db="EMBL/GenBank/DDBJ databases">
        <title>MeaNS - Measles Nucleotide Surveillance Program.</title>
        <authorList>
            <person name="Tran T."/>
            <person name="Druce J."/>
        </authorList>
    </citation>
    <scope>NUCLEOTIDE SEQUENCE</scope>
    <source>
        <strain evidence="1">UCB-OBI-ISO-001</strain>
        <tissue evidence="1">Gonad</tissue>
    </source>
</reference>
<organism evidence="1">
    <name type="scientific">Octopus bimaculoides</name>
    <name type="common">California two-spotted octopus</name>
    <dbReference type="NCBI Taxonomy" id="37653"/>
    <lineage>
        <taxon>Eukaryota</taxon>
        <taxon>Metazoa</taxon>
        <taxon>Spiralia</taxon>
        <taxon>Lophotrochozoa</taxon>
        <taxon>Mollusca</taxon>
        <taxon>Cephalopoda</taxon>
        <taxon>Coleoidea</taxon>
        <taxon>Octopodiformes</taxon>
        <taxon>Octopoda</taxon>
        <taxon>Incirrata</taxon>
        <taxon>Octopodidae</taxon>
        <taxon>Octopus</taxon>
    </lineage>
</organism>
<sequence length="54" mass="6323">MFICEWTADSERASKLRNISKTVLTTFNQQGPFSNGRGVLYQFLLHFLFSCQYK</sequence>
<proteinExistence type="predicted"/>
<dbReference type="AlphaFoldDB" id="A0A0L8HZ84"/>